<feature type="transmembrane region" description="Helical" evidence="1">
    <location>
        <begin position="97"/>
        <end position="116"/>
    </location>
</feature>
<name>A0A9D0Z8I6_9FIRM</name>
<keyword evidence="1" id="KW-0812">Transmembrane</keyword>
<dbReference type="CDD" id="cd07341">
    <property type="entry name" value="M56_BlaR1_MecR1_like"/>
    <property type="match status" value="1"/>
</dbReference>
<dbReference type="InterPro" id="IPR008756">
    <property type="entry name" value="Peptidase_M56"/>
</dbReference>
<dbReference type="InterPro" id="IPR052173">
    <property type="entry name" value="Beta-lactam_resp_regulator"/>
</dbReference>
<keyword evidence="1" id="KW-0472">Membrane</keyword>
<proteinExistence type="predicted"/>
<protein>
    <recommendedName>
        <fullName evidence="2">Peptidase M56 domain-containing protein</fullName>
    </recommendedName>
</protein>
<dbReference type="Pfam" id="PF05569">
    <property type="entry name" value="Peptidase_M56"/>
    <property type="match status" value="1"/>
</dbReference>
<evidence type="ECO:0000313" key="4">
    <source>
        <dbReference type="Proteomes" id="UP000886874"/>
    </source>
</evidence>
<gene>
    <name evidence="3" type="ORF">IAA67_06120</name>
</gene>
<evidence type="ECO:0000259" key="2">
    <source>
        <dbReference type="Pfam" id="PF05569"/>
    </source>
</evidence>
<feature type="domain" description="Peptidase M56" evidence="2">
    <location>
        <begin position="2"/>
        <end position="263"/>
    </location>
</feature>
<feature type="transmembrane region" description="Helical" evidence="1">
    <location>
        <begin position="204"/>
        <end position="223"/>
    </location>
</feature>
<dbReference type="Proteomes" id="UP000886874">
    <property type="component" value="Unassembled WGS sequence"/>
</dbReference>
<reference evidence="3" key="1">
    <citation type="submission" date="2020-10" db="EMBL/GenBank/DDBJ databases">
        <authorList>
            <person name="Gilroy R."/>
        </authorList>
    </citation>
    <scope>NUCLEOTIDE SEQUENCE</scope>
    <source>
        <strain evidence="3">ChiSjej2B20-13462</strain>
    </source>
</reference>
<dbReference type="PANTHER" id="PTHR34978:SF3">
    <property type="entry name" value="SLR0241 PROTEIN"/>
    <property type="match status" value="1"/>
</dbReference>
<feature type="transmembrane region" description="Helical" evidence="1">
    <location>
        <begin position="6"/>
        <end position="24"/>
    </location>
</feature>
<sequence length="537" mass="60430">MKLLPLSLQGGGMILCVLLLRSFFQRRLPRTTFWILWIAAAVRLMLPFSIPLPILRHGTPALSDLSPLLSQTAWSPAGALSGSAENPAEMLSTGGLSIWHVLWAAGAVLLLGYFMVSYLRYLRIFRASVPDDTSEIQVWLDAHRLQRSITVRWCVEIASPLTYGIFRPVILLPATMDRQDFATLQLVLTHEWVHIRRFDALTKLLFAAALTVHWFNPLVWVLFVLGNRDLELSCDAWVLRHIGREYRASYALTLLRLEEQRAFPCCNQFSGHFFEERIKSIMQYKRHSAPVLILVFLVVLIVASVFVVQPVTSANIQIQGVSGTEENTEADNISADGTDVYEIAVQWAEALKDRDAARRYSLLADDSKPADYEEFAAGVGVSSPWVTDYDVTLDGTTAVITYRTETSEPETYIYQEVLELGEEDGQTVVRAYHVTVNYLREDLYEEAQEIQKQVLEGHLTWRLDPESVALGFAHETLGLSDLETVSASDQEVIFRTAAGETISVQLYRPLQVEHGFLAVYGYSIGSNHTILDNVAIY</sequence>
<evidence type="ECO:0000256" key="1">
    <source>
        <dbReference type="SAM" id="Phobius"/>
    </source>
</evidence>
<reference evidence="3" key="2">
    <citation type="journal article" date="2021" name="PeerJ">
        <title>Extensive microbial diversity within the chicken gut microbiome revealed by metagenomics and culture.</title>
        <authorList>
            <person name="Gilroy R."/>
            <person name="Ravi A."/>
            <person name="Getino M."/>
            <person name="Pursley I."/>
            <person name="Horton D.L."/>
            <person name="Alikhan N.F."/>
            <person name="Baker D."/>
            <person name="Gharbi K."/>
            <person name="Hall N."/>
            <person name="Watson M."/>
            <person name="Adriaenssens E.M."/>
            <person name="Foster-Nyarko E."/>
            <person name="Jarju S."/>
            <person name="Secka A."/>
            <person name="Antonio M."/>
            <person name="Oren A."/>
            <person name="Chaudhuri R.R."/>
            <person name="La Ragione R."/>
            <person name="Hildebrand F."/>
            <person name="Pallen M.J."/>
        </authorList>
    </citation>
    <scope>NUCLEOTIDE SEQUENCE</scope>
    <source>
        <strain evidence="3">ChiSjej2B20-13462</strain>
    </source>
</reference>
<evidence type="ECO:0000313" key="3">
    <source>
        <dbReference type="EMBL" id="HIQ69885.1"/>
    </source>
</evidence>
<keyword evidence="1" id="KW-1133">Transmembrane helix</keyword>
<feature type="transmembrane region" description="Helical" evidence="1">
    <location>
        <begin position="289"/>
        <end position="308"/>
    </location>
</feature>
<dbReference type="EMBL" id="DVFN01000091">
    <property type="protein sequence ID" value="HIQ69885.1"/>
    <property type="molecule type" value="Genomic_DNA"/>
</dbReference>
<organism evidence="3 4">
    <name type="scientific">Candidatus Avoscillospira stercorigallinarum</name>
    <dbReference type="NCBI Taxonomy" id="2840708"/>
    <lineage>
        <taxon>Bacteria</taxon>
        <taxon>Bacillati</taxon>
        <taxon>Bacillota</taxon>
        <taxon>Clostridia</taxon>
        <taxon>Eubacteriales</taxon>
        <taxon>Oscillospiraceae</taxon>
        <taxon>Oscillospiraceae incertae sedis</taxon>
        <taxon>Candidatus Avoscillospira</taxon>
    </lineage>
</organism>
<comment type="caution">
    <text evidence="3">The sequence shown here is derived from an EMBL/GenBank/DDBJ whole genome shotgun (WGS) entry which is preliminary data.</text>
</comment>
<dbReference type="AlphaFoldDB" id="A0A9D0Z8I6"/>
<feature type="transmembrane region" description="Helical" evidence="1">
    <location>
        <begin position="31"/>
        <end position="50"/>
    </location>
</feature>
<dbReference type="PANTHER" id="PTHR34978">
    <property type="entry name" value="POSSIBLE SENSOR-TRANSDUCER PROTEIN BLAR"/>
    <property type="match status" value="1"/>
</dbReference>
<accession>A0A9D0Z8I6</accession>